<reference evidence="1" key="1">
    <citation type="submission" date="2015-05" db="UniProtKB">
        <authorList>
            <consortium name="EnsemblMetazoa"/>
        </authorList>
    </citation>
    <scope>IDENTIFICATION</scope>
</reference>
<dbReference type="EMBL" id="ACPB03019829">
    <property type="status" value="NOT_ANNOTATED_CDS"/>
    <property type="molecule type" value="Genomic_DNA"/>
</dbReference>
<evidence type="ECO:0000313" key="2">
    <source>
        <dbReference type="Proteomes" id="UP000015103"/>
    </source>
</evidence>
<dbReference type="VEuPathDB" id="VectorBase:RPRC013559"/>
<dbReference type="AlphaFoldDB" id="T1IB88"/>
<sequence length="98" mass="10988">MVASFGWSKELAKNGYSLLKIQYTLTLIALYGCLASEIEFLGFQDINSENVLKGVNDTFNVSGGPVMYLGRRRKDFHQIKSSYYGIQTGDILLTKPRS</sequence>
<proteinExistence type="predicted"/>
<dbReference type="EnsemblMetazoa" id="RPRC013559-RA">
    <property type="protein sequence ID" value="RPRC013559-PA"/>
    <property type="gene ID" value="RPRC013559"/>
</dbReference>
<name>T1IB88_RHOPR</name>
<protein>
    <submittedName>
        <fullName evidence="1">Uncharacterized protein</fullName>
    </submittedName>
</protein>
<dbReference type="InParanoid" id="T1IB88"/>
<accession>T1IB88</accession>
<organism evidence="1 2">
    <name type="scientific">Rhodnius prolixus</name>
    <name type="common">Triatomid bug</name>
    <dbReference type="NCBI Taxonomy" id="13249"/>
    <lineage>
        <taxon>Eukaryota</taxon>
        <taxon>Metazoa</taxon>
        <taxon>Ecdysozoa</taxon>
        <taxon>Arthropoda</taxon>
        <taxon>Hexapoda</taxon>
        <taxon>Insecta</taxon>
        <taxon>Pterygota</taxon>
        <taxon>Neoptera</taxon>
        <taxon>Paraneoptera</taxon>
        <taxon>Hemiptera</taxon>
        <taxon>Heteroptera</taxon>
        <taxon>Panheteroptera</taxon>
        <taxon>Cimicomorpha</taxon>
        <taxon>Reduviidae</taxon>
        <taxon>Triatominae</taxon>
        <taxon>Rhodnius</taxon>
    </lineage>
</organism>
<dbReference type="HOGENOM" id="CLU_2336192_0_0_1"/>
<keyword evidence="2" id="KW-1185">Reference proteome</keyword>
<evidence type="ECO:0000313" key="1">
    <source>
        <dbReference type="EnsemblMetazoa" id="RPRC013559-PA"/>
    </source>
</evidence>
<dbReference type="Proteomes" id="UP000015103">
    <property type="component" value="Unassembled WGS sequence"/>
</dbReference>
<dbReference type="EMBL" id="ACPB03019830">
    <property type="status" value="NOT_ANNOTATED_CDS"/>
    <property type="molecule type" value="Genomic_DNA"/>
</dbReference>